<sequence length="19" mass="2482">MKLDFSRRYLRWQVHLEGF</sequence>
<accession>A0A0A8Y1Y4</accession>
<protein>
    <submittedName>
        <fullName evidence="1">Uncharacterized protein</fullName>
    </submittedName>
</protein>
<evidence type="ECO:0000313" key="1">
    <source>
        <dbReference type="EMBL" id="JAD20146.1"/>
    </source>
</evidence>
<organism evidence="1">
    <name type="scientific">Arundo donax</name>
    <name type="common">Giant reed</name>
    <name type="synonym">Donax arundinaceus</name>
    <dbReference type="NCBI Taxonomy" id="35708"/>
    <lineage>
        <taxon>Eukaryota</taxon>
        <taxon>Viridiplantae</taxon>
        <taxon>Streptophyta</taxon>
        <taxon>Embryophyta</taxon>
        <taxon>Tracheophyta</taxon>
        <taxon>Spermatophyta</taxon>
        <taxon>Magnoliopsida</taxon>
        <taxon>Liliopsida</taxon>
        <taxon>Poales</taxon>
        <taxon>Poaceae</taxon>
        <taxon>PACMAD clade</taxon>
        <taxon>Arundinoideae</taxon>
        <taxon>Arundineae</taxon>
        <taxon>Arundo</taxon>
    </lineage>
</organism>
<reference evidence="1" key="1">
    <citation type="submission" date="2014-09" db="EMBL/GenBank/DDBJ databases">
        <authorList>
            <person name="Magalhaes I.L.F."/>
            <person name="Oliveira U."/>
            <person name="Santos F.R."/>
            <person name="Vidigal T.H.D.A."/>
            <person name="Brescovit A.D."/>
            <person name="Santos A.J."/>
        </authorList>
    </citation>
    <scope>NUCLEOTIDE SEQUENCE</scope>
    <source>
        <tissue evidence="1">Shoot tissue taken approximately 20 cm above the soil surface</tissue>
    </source>
</reference>
<reference evidence="1" key="2">
    <citation type="journal article" date="2015" name="Data Brief">
        <title>Shoot transcriptome of the giant reed, Arundo donax.</title>
        <authorList>
            <person name="Barrero R.A."/>
            <person name="Guerrero F.D."/>
            <person name="Moolhuijzen P."/>
            <person name="Goolsby J.A."/>
            <person name="Tidwell J."/>
            <person name="Bellgard S.E."/>
            <person name="Bellgard M.I."/>
        </authorList>
    </citation>
    <scope>NUCLEOTIDE SEQUENCE</scope>
    <source>
        <tissue evidence="1">Shoot tissue taken approximately 20 cm above the soil surface</tissue>
    </source>
</reference>
<dbReference type="EMBL" id="GBRH01277749">
    <property type="protein sequence ID" value="JAD20146.1"/>
    <property type="molecule type" value="Transcribed_RNA"/>
</dbReference>
<name>A0A0A8Y1Y4_ARUDO</name>
<proteinExistence type="predicted"/>
<dbReference type="AlphaFoldDB" id="A0A0A8Y1Y4"/>